<dbReference type="Gene3D" id="3.30.70.260">
    <property type="match status" value="1"/>
</dbReference>
<evidence type="ECO:0000256" key="1">
    <source>
        <dbReference type="ARBA" id="ARBA00006291"/>
    </source>
</evidence>
<dbReference type="InterPro" id="IPR007874">
    <property type="entry name" value="MinC_N"/>
</dbReference>
<gene>
    <name evidence="6 10" type="primary">minC</name>
    <name evidence="10" type="ORF">M3P05_06615</name>
</gene>
<dbReference type="InterPro" id="IPR013033">
    <property type="entry name" value="MinC"/>
</dbReference>
<keyword evidence="4 6" id="KW-0131">Cell cycle</keyword>
<reference evidence="10 11" key="1">
    <citation type="submission" date="2022-05" db="EMBL/GenBank/DDBJ databases">
        <authorList>
            <person name="Park J.-S."/>
        </authorList>
    </citation>
    <scope>NUCLEOTIDE SEQUENCE [LARGE SCALE GENOMIC DNA]</scope>
    <source>
        <strain evidence="10 11">2012CJ34-2</strain>
    </source>
</reference>
<dbReference type="SUPFAM" id="SSF63848">
    <property type="entry name" value="Cell-division inhibitor MinC, C-terminal domain"/>
    <property type="match status" value="1"/>
</dbReference>
<feature type="domain" description="Septum formation inhibitor MinC N-terminal" evidence="9">
    <location>
        <begin position="14"/>
        <end position="86"/>
    </location>
</feature>
<accession>A0ABT0PE08</accession>
<evidence type="ECO:0000313" key="11">
    <source>
        <dbReference type="Proteomes" id="UP001203338"/>
    </source>
</evidence>
<evidence type="ECO:0000313" key="10">
    <source>
        <dbReference type="EMBL" id="MCL6269612.1"/>
    </source>
</evidence>
<evidence type="ECO:0000259" key="9">
    <source>
        <dbReference type="Pfam" id="PF05209"/>
    </source>
</evidence>
<comment type="subunit">
    <text evidence="6">Interacts with MinD and FtsZ.</text>
</comment>
<evidence type="ECO:0000256" key="2">
    <source>
        <dbReference type="ARBA" id="ARBA00022618"/>
    </source>
</evidence>
<keyword evidence="11" id="KW-1185">Reference proteome</keyword>
<dbReference type="NCBIfam" id="TIGR01222">
    <property type="entry name" value="minC"/>
    <property type="match status" value="1"/>
</dbReference>
<dbReference type="RefSeq" id="WP_249698667.1">
    <property type="nucleotide sequence ID" value="NZ_JAMFLX010000006.1"/>
</dbReference>
<dbReference type="PANTHER" id="PTHR34108">
    <property type="entry name" value="SEPTUM SITE-DETERMINING PROTEIN MINC"/>
    <property type="match status" value="1"/>
</dbReference>
<dbReference type="InterPro" id="IPR036145">
    <property type="entry name" value="MinC_C_sf"/>
</dbReference>
<proteinExistence type="inferred from homology"/>
<keyword evidence="2 6" id="KW-0132">Cell division</keyword>
<evidence type="ECO:0000256" key="5">
    <source>
        <dbReference type="ARBA" id="ARBA00025606"/>
    </source>
</evidence>
<sequence length="280" mass="30332">MTSTITPHTASPCFQLKGSMVTMMTLELYQFDEISLHQQLQGLVAKAPRFFENTPVVVGLERLAQPNSLIDMARLCTLCAGFGINLIAVRGGSSAQRKSAIDAGLACLAAQPQAVARKIPKQDHSDTPQGASVTPIHQSSLVLEPHNKNNSEPGAPEQEVKEQEQTENPDNLLKPPRIISSPVRSGQQIYHEGDLILTGPVSAGAEILAEGYIHAYGPFRGRALAGVKGNKDACIFCTHNEAELVSINGHYKLAANINKSLWKKPVRIYLEDDALIIQPL</sequence>
<feature type="domain" description="Septum formation inhibitor MinC C-terminal" evidence="8">
    <location>
        <begin position="178"/>
        <end position="277"/>
    </location>
</feature>
<evidence type="ECO:0000256" key="4">
    <source>
        <dbReference type="ARBA" id="ARBA00023306"/>
    </source>
</evidence>
<dbReference type="InterPro" id="IPR005526">
    <property type="entry name" value="Septum_form_inhib_MinC_C"/>
</dbReference>
<comment type="function">
    <text evidence="5 6">Cell division inhibitor that blocks the formation of polar Z ring septums. Rapidly oscillates between the poles of the cell to destabilize FtsZ filaments that have formed before they mature into polar Z rings. Prevents FtsZ polymerization.</text>
</comment>
<comment type="caution">
    <text evidence="10">The sequence shown here is derived from an EMBL/GenBank/DDBJ whole genome shotgun (WGS) entry which is preliminary data.</text>
</comment>
<evidence type="ECO:0000256" key="3">
    <source>
        <dbReference type="ARBA" id="ARBA00023210"/>
    </source>
</evidence>
<dbReference type="Gene3D" id="2.160.20.70">
    <property type="match status" value="1"/>
</dbReference>
<dbReference type="Proteomes" id="UP001203338">
    <property type="component" value="Unassembled WGS sequence"/>
</dbReference>
<dbReference type="EMBL" id="JAMFLX010000006">
    <property type="protein sequence ID" value="MCL6269612.1"/>
    <property type="molecule type" value="Genomic_DNA"/>
</dbReference>
<dbReference type="HAMAP" id="MF_00267">
    <property type="entry name" value="MinC"/>
    <property type="match status" value="1"/>
</dbReference>
<organism evidence="10 11">
    <name type="scientific">Parendozoicomonas callyspongiae</name>
    <dbReference type="NCBI Taxonomy" id="2942213"/>
    <lineage>
        <taxon>Bacteria</taxon>
        <taxon>Pseudomonadati</taxon>
        <taxon>Pseudomonadota</taxon>
        <taxon>Gammaproteobacteria</taxon>
        <taxon>Oceanospirillales</taxon>
        <taxon>Endozoicomonadaceae</taxon>
        <taxon>Parendozoicomonas</taxon>
    </lineage>
</organism>
<dbReference type="Pfam" id="PF05209">
    <property type="entry name" value="MinC_N"/>
    <property type="match status" value="1"/>
</dbReference>
<keyword evidence="3 6" id="KW-0717">Septation</keyword>
<dbReference type="PANTHER" id="PTHR34108:SF1">
    <property type="entry name" value="SEPTUM SITE-DETERMINING PROTEIN MINC"/>
    <property type="match status" value="1"/>
</dbReference>
<evidence type="ECO:0000256" key="7">
    <source>
        <dbReference type="SAM" id="MobiDB-lite"/>
    </source>
</evidence>
<feature type="region of interest" description="Disordered" evidence="7">
    <location>
        <begin position="144"/>
        <end position="178"/>
    </location>
</feature>
<evidence type="ECO:0000259" key="8">
    <source>
        <dbReference type="Pfam" id="PF03775"/>
    </source>
</evidence>
<dbReference type="InterPro" id="IPR016098">
    <property type="entry name" value="CAP/MinC_C"/>
</dbReference>
<protein>
    <recommendedName>
        <fullName evidence="6">Probable septum site-determining protein MinC</fullName>
    </recommendedName>
</protein>
<comment type="similarity">
    <text evidence="1 6">Belongs to the MinC family.</text>
</comment>
<name>A0ABT0PE08_9GAMM</name>
<dbReference type="Pfam" id="PF03775">
    <property type="entry name" value="MinC_C"/>
    <property type="match status" value="1"/>
</dbReference>
<evidence type="ECO:0000256" key="6">
    <source>
        <dbReference type="HAMAP-Rule" id="MF_00267"/>
    </source>
</evidence>